<proteinExistence type="predicted"/>
<dbReference type="GO" id="GO:0016020">
    <property type="term" value="C:membrane"/>
    <property type="evidence" value="ECO:0007669"/>
    <property type="project" value="UniProtKB-SubCell"/>
</dbReference>
<dbReference type="GO" id="GO:0080115">
    <property type="term" value="F:myosin XI tail binding"/>
    <property type="evidence" value="ECO:0007669"/>
    <property type="project" value="UniProtKB-ARBA"/>
</dbReference>
<sequence length="197" mass="22310">MTKWDDKKDEDEAEDGLEGVAWTLSLRSLEGSLIRSRDSKNSNLLSSLAVWLDCLGDFRGKLDGFSSKNDFDENFSSNCKFEEFDITELRKQVKIERKRANTAYAELEKERAASATAAEEAMAMILRLWNEKSVIEMEANRKSNLKLKVFKMTHAGIRGGQVTDGRLIHEDGIDEEDEDIESQPNVLVRKNSTSIVT</sequence>
<name>A0AAD1ZR73_9LAMI</name>
<evidence type="ECO:0000256" key="3">
    <source>
        <dbReference type="ARBA" id="ARBA00022989"/>
    </source>
</evidence>
<dbReference type="PANTHER" id="PTHR31422:SF2">
    <property type="entry name" value="PROTEIN FLOURY 1-LIKE"/>
    <property type="match status" value="1"/>
</dbReference>
<evidence type="ECO:0000259" key="5">
    <source>
        <dbReference type="PROSITE" id="PS51775"/>
    </source>
</evidence>
<keyword evidence="4" id="KW-0472">Membrane</keyword>
<reference evidence="6" key="1">
    <citation type="submission" date="2023-05" db="EMBL/GenBank/DDBJ databases">
        <authorList>
            <person name="Huff M."/>
        </authorList>
    </citation>
    <scope>NUCLEOTIDE SEQUENCE</scope>
</reference>
<dbReference type="Pfam" id="PF04576">
    <property type="entry name" value="Zein-binding"/>
    <property type="match status" value="1"/>
</dbReference>
<evidence type="ECO:0000313" key="6">
    <source>
        <dbReference type="EMBL" id="CAI9772701.1"/>
    </source>
</evidence>
<evidence type="ECO:0000313" key="7">
    <source>
        <dbReference type="Proteomes" id="UP000834106"/>
    </source>
</evidence>
<organism evidence="6 7">
    <name type="scientific">Fraxinus pennsylvanica</name>
    <dbReference type="NCBI Taxonomy" id="56036"/>
    <lineage>
        <taxon>Eukaryota</taxon>
        <taxon>Viridiplantae</taxon>
        <taxon>Streptophyta</taxon>
        <taxon>Embryophyta</taxon>
        <taxon>Tracheophyta</taxon>
        <taxon>Spermatophyta</taxon>
        <taxon>Magnoliopsida</taxon>
        <taxon>eudicotyledons</taxon>
        <taxon>Gunneridae</taxon>
        <taxon>Pentapetalae</taxon>
        <taxon>asterids</taxon>
        <taxon>lamiids</taxon>
        <taxon>Lamiales</taxon>
        <taxon>Oleaceae</taxon>
        <taxon>Oleeae</taxon>
        <taxon>Fraxinus</taxon>
    </lineage>
</organism>
<gene>
    <name evidence="6" type="ORF">FPE_LOCUS20131</name>
</gene>
<feature type="domain" description="GTD-binding" evidence="5">
    <location>
        <begin position="84"/>
        <end position="175"/>
    </location>
</feature>
<evidence type="ECO:0000256" key="1">
    <source>
        <dbReference type="ARBA" id="ARBA00004370"/>
    </source>
</evidence>
<dbReference type="Proteomes" id="UP000834106">
    <property type="component" value="Chromosome 12"/>
</dbReference>
<keyword evidence="2" id="KW-0812">Transmembrane</keyword>
<accession>A0AAD1ZR73</accession>
<dbReference type="InterPro" id="IPR007656">
    <property type="entry name" value="GTD-bd"/>
</dbReference>
<keyword evidence="3" id="KW-1133">Transmembrane helix</keyword>
<dbReference type="EMBL" id="OU503047">
    <property type="protein sequence ID" value="CAI9772701.1"/>
    <property type="molecule type" value="Genomic_DNA"/>
</dbReference>
<dbReference type="PANTHER" id="PTHR31422">
    <property type="entry name" value="BNAANNG28530D PROTEIN"/>
    <property type="match status" value="1"/>
</dbReference>
<evidence type="ECO:0000256" key="2">
    <source>
        <dbReference type="ARBA" id="ARBA00022692"/>
    </source>
</evidence>
<protein>
    <recommendedName>
        <fullName evidence="5">GTD-binding domain-containing protein</fullName>
    </recommendedName>
</protein>
<evidence type="ECO:0000256" key="4">
    <source>
        <dbReference type="ARBA" id="ARBA00023136"/>
    </source>
</evidence>
<comment type="subcellular location">
    <subcellularLocation>
        <location evidence="1">Membrane</location>
    </subcellularLocation>
</comment>
<dbReference type="AlphaFoldDB" id="A0AAD1ZR73"/>
<keyword evidence="7" id="KW-1185">Reference proteome</keyword>
<dbReference type="PROSITE" id="PS51775">
    <property type="entry name" value="GTD_BINDING"/>
    <property type="match status" value="1"/>
</dbReference>